<sequence length="56" mass="6515">MHPRKGFPDNKGKMANKWDYICLRYFNFSKENSSGILIKICVGGFRTWFLVAPFIA</sequence>
<evidence type="ECO:0000313" key="1">
    <source>
        <dbReference type="EMBL" id="JAD98003.1"/>
    </source>
</evidence>
<dbReference type="AlphaFoldDB" id="A0A0A9EG67"/>
<reference evidence="1" key="2">
    <citation type="journal article" date="2015" name="Data Brief">
        <title>Shoot transcriptome of the giant reed, Arundo donax.</title>
        <authorList>
            <person name="Barrero R.A."/>
            <person name="Guerrero F.D."/>
            <person name="Moolhuijzen P."/>
            <person name="Goolsby J.A."/>
            <person name="Tidwell J."/>
            <person name="Bellgard S.E."/>
            <person name="Bellgard M.I."/>
        </authorList>
    </citation>
    <scope>NUCLEOTIDE SEQUENCE</scope>
    <source>
        <tissue evidence="1">Shoot tissue taken approximately 20 cm above the soil surface</tissue>
    </source>
</reference>
<reference evidence="1" key="1">
    <citation type="submission" date="2014-09" db="EMBL/GenBank/DDBJ databases">
        <authorList>
            <person name="Magalhaes I.L.F."/>
            <person name="Oliveira U."/>
            <person name="Santos F.R."/>
            <person name="Vidigal T.H.D.A."/>
            <person name="Brescovit A.D."/>
            <person name="Santos A.J."/>
        </authorList>
    </citation>
    <scope>NUCLEOTIDE SEQUENCE</scope>
    <source>
        <tissue evidence="1">Shoot tissue taken approximately 20 cm above the soil surface</tissue>
    </source>
</reference>
<accession>A0A0A9EG67</accession>
<name>A0A0A9EG67_ARUDO</name>
<organism evidence="1">
    <name type="scientific">Arundo donax</name>
    <name type="common">Giant reed</name>
    <name type="synonym">Donax arundinaceus</name>
    <dbReference type="NCBI Taxonomy" id="35708"/>
    <lineage>
        <taxon>Eukaryota</taxon>
        <taxon>Viridiplantae</taxon>
        <taxon>Streptophyta</taxon>
        <taxon>Embryophyta</taxon>
        <taxon>Tracheophyta</taxon>
        <taxon>Spermatophyta</taxon>
        <taxon>Magnoliopsida</taxon>
        <taxon>Liliopsida</taxon>
        <taxon>Poales</taxon>
        <taxon>Poaceae</taxon>
        <taxon>PACMAD clade</taxon>
        <taxon>Arundinoideae</taxon>
        <taxon>Arundineae</taxon>
        <taxon>Arundo</taxon>
    </lineage>
</organism>
<protein>
    <submittedName>
        <fullName evidence="1">Uncharacterized protein</fullName>
    </submittedName>
</protein>
<dbReference type="EMBL" id="GBRH01199892">
    <property type="protein sequence ID" value="JAD98003.1"/>
    <property type="molecule type" value="Transcribed_RNA"/>
</dbReference>
<proteinExistence type="predicted"/>